<keyword evidence="4" id="KW-0862">Zinc</keyword>
<evidence type="ECO:0000256" key="6">
    <source>
        <dbReference type="SAM" id="MobiDB-lite"/>
    </source>
</evidence>
<name>A0A8S9ZJC2_9BILA</name>
<accession>A0A8S9ZJC2</accession>
<keyword evidence="3 5" id="KW-0863">Zinc-finger</keyword>
<keyword evidence="9" id="KW-1185">Reference proteome</keyword>
<dbReference type="GO" id="GO:0008270">
    <property type="term" value="F:zinc ion binding"/>
    <property type="evidence" value="ECO:0007669"/>
    <property type="project" value="UniProtKB-KW"/>
</dbReference>
<feature type="compositionally biased region" description="Acidic residues" evidence="6">
    <location>
        <begin position="83"/>
        <end position="94"/>
    </location>
</feature>
<evidence type="ECO:0000256" key="1">
    <source>
        <dbReference type="ARBA" id="ARBA00022723"/>
    </source>
</evidence>
<dbReference type="PANTHER" id="PTHR24409">
    <property type="entry name" value="ZINC FINGER PROTEIN 142"/>
    <property type="match status" value="1"/>
</dbReference>
<evidence type="ECO:0000256" key="2">
    <source>
        <dbReference type="ARBA" id="ARBA00022737"/>
    </source>
</evidence>
<protein>
    <recommendedName>
        <fullName evidence="7">C2H2-type domain-containing protein</fullName>
    </recommendedName>
</protein>
<dbReference type="GO" id="GO:0000977">
    <property type="term" value="F:RNA polymerase II transcription regulatory region sequence-specific DNA binding"/>
    <property type="evidence" value="ECO:0007669"/>
    <property type="project" value="TreeGrafter"/>
</dbReference>
<evidence type="ECO:0000256" key="3">
    <source>
        <dbReference type="ARBA" id="ARBA00022771"/>
    </source>
</evidence>
<dbReference type="InterPro" id="IPR036236">
    <property type="entry name" value="Znf_C2H2_sf"/>
</dbReference>
<dbReference type="EMBL" id="JABEBT010000075">
    <property type="protein sequence ID" value="KAF7633523.1"/>
    <property type="molecule type" value="Genomic_DNA"/>
</dbReference>
<sequence length="545" mass="63357">MEEESSSDDPLSLIKPTSSFSSFSNKLNNSTEFNNLITEEFVDLNEWGALSDGDLCMSRQLAENIDEREEEEEEGIQVNKEENGEEEEEEEFSEEERKEDTFNFEGTKNNWNSFNEQNIKNGSFECTNKFENYYSNNTYNFKFDQNKERGDYINQHINPNIESTTSSPSFLQIPDHQSPLAPPPPPIVISPSEVDHITITLEKNQQCACADCGKLFNSVWYLKQHAVKHSNDRPFKCRFCMKTYKFRSNLYQHKCPERNRLLLSGEFNMIGHPYRRRAYTRSADKKKMKEQKLLENLKTNGDEKSFNNRREFNKIYSIENKGEENQVFNCRKCKLYFPSREYFGRHMAYHNELDTFKFHCERCPERFLTEQELQTHYLQHADYSPHNCKNCNGIFRSALALRRHKDNWPQCHSPPLGMHLPFFVNPIDQFSFVGSDLNVNSDNGGEIIENYTNPESSNFESSQPLHSELLTRKTTQDSGYHGSDTQSPARSHSPVDDCGSGSFASSSSHSFEQKSSAKNDLINFETQSIYFEEYNPLDKMTNGKE</sequence>
<dbReference type="Proteomes" id="UP000605970">
    <property type="component" value="Unassembled WGS sequence"/>
</dbReference>
<organism evidence="8 9">
    <name type="scientific">Meloidogyne graminicola</name>
    <dbReference type="NCBI Taxonomy" id="189291"/>
    <lineage>
        <taxon>Eukaryota</taxon>
        <taxon>Metazoa</taxon>
        <taxon>Ecdysozoa</taxon>
        <taxon>Nematoda</taxon>
        <taxon>Chromadorea</taxon>
        <taxon>Rhabditida</taxon>
        <taxon>Tylenchina</taxon>
        <taxon>Tylenchomorpha</taxon>
        <taxon>Tylenchoidea</taxon>
        <taxon>Meloidogynidae</taxon>
        <taxon>Meloidogyninae</taxon>
        <taxon>Meloidogyne</taxon>
    </lineage>
</organism>
<dbReference type="AlphaFoldDB" id="A0A8S9ZJC2"/>
<evidence type="ECO:0000259" key="7">
    <source>
        <dbReference type="PROSITE" id="PS50157"/>
    </source>
</evidence>
<dbReference type="GO" id="GO:0005634">
    <property type="term" value="C:nucleus"/>
    <property type="evidence" value="ECO:0007669"/>
    <property type="project" value="TreeGrafter"/>
</dbReference>
<dbReference type="Gene3D" id="3.30.160.60">
    <property type="entry name" value="Classic Zinc Finger"/>
    <property type="match status" value="2"/>
</dbReference>
<gene>
    <name evidence="8" type="ORF">Mgra_00007104</name>
</gene>
<dbReference type="PROSITE" id="PS00028">
    <property type="entry name" value="ZINC_FINGER_C2H2_1"/>
    <property type="match status" value="3"/>
</dbReference>
<comment type="caution">
    <text evidence="8">The sequence shown here is derived from an EMBL/GenBank/DDBJ whole genome shotgun (WGS) entry which is preliminary data.</text>
</comment>
<feature type="region of interest" description="Disordered" evidence="6">
    <location>
        <begin position="1"/>
        <end position="25"/>
    </location>
</feature>
<feature type="compositionally biased region" description="Acidic residues" evidence="6">
    <location>
        <begin position="65"/>
        <end position="75"/>
    </location>
</feature>
<reference evidence="8" key="1">
    <citation type="journal article" date="2020" name="Ecol. Evol.">
        <title>Genome structure and content of the rice root-knot nematode (Meloidogyne graminicola).</title>
        <authorList>
            <person name="Phan N.T."/>
            <person name="Danchin E.G.J."/>
            <person name="Klopp C."/>
            <person name="Perfus-Barbeoch L."/>
            <person name="Kozlowski D.K."/>
            <person name="Koutsovoulos G.D."/>
            <person name="Lopez-Roques C."/>
            <person name="Bouchez O."/>
            <person name="Zahm M."/>
            <person name="Besnard G."/>
            <person name="Bellafiore S."/>
        </authorList>
    </citation>
    <scope>NUCLEOTIDE SEQUENCE</scope>
    <source>
        <strain evidence="8">VN-18</strain>
    </source>
</reference>
<evidence type="ECO:0000313" key="9">
    <source>
        <dbReference type="Proteomes" id="UP000605970"/>
    </source>
</evidence>
<dbReference type="SUPFAM" id="SSF57667">
    <property type="entry name" value="beta-beta-alpha zinc fingers"/>
    <property type="match status" value="2"/>
</dbReference>
<dbReference type="PANTHER" id="PTHR24409:SF295">
    <property type="entry name" value="AZ2-RELATED"/>
    <property type="match status" value="1"/>
</dbReference>
<feature type="compositionally biased region" description="Polar residues" evidence="6">
    <location>
        <begin position="476"/>
        <end position="490"/>
    </location>
</feature>
<dbReference type="PROSITE" id="PS50157">
    <property type="entry name" value="ZINC_FINGER_C2H2_2"/>
    <property type="match status" value="2"/>
</dbReference>
<feature type="domain" description="C2H2-type" evidence="7">
    <location>
        <begin position="207"/>
        <end position="234"/>
    </location>
</feature>
<proteinExistence type="predicted"/>
<dbReference type="InterPro" id="IPR013087">
    <property type="entry name" value="Znf_C2H2_type"/>
</dbReference>
<feature type="region of interest" description="Disordered" evidence="6">
    <location>
        <begin position="65"/>
        <end position="110"/>
    </location>
</feature>
<evidence type="ECO:0000313" key="8">
    <source>
        <dbReference type="EMBL" id="KAF7633523.1"/>
    </source>
</evidence>
<dbReference type="GO" id="GO:0000981">
    <property type="term" value="F:DNA-binding transcription factor activity, RNA polymerase II-specific"/>
    <property type="evidence" value="ECO:0007669"/>
    <property type="project" value="TreeGrafter"/>
</dbReference>
<dbReference type="SMART" id="SM00355">
    <property type="entry name" value="ZnF_C2H2"/>
    <property type="match status" value="4"/>
</dbReference>
<feature type="compositionally biased region" description="Low complexity" evidence="6">
    <location>
        <begin position="11"/>
        <end position="25"/>
    </location>
</feature>
<feature type="compositionally biased region" description="Low complexity" evidence="6">
    <location>
        <begin position="499"/>
        <end position="510"/>
    </location>
</feature>
<feature type="domain" description="C2H2-type" evidence="7">
    <location>
        <begin position="358"/>
        <end position="385"/>
    </location>
</feature>
<evidence type="ECO:0000256" key="5">
    <source>
        <dbReference type="PROSITE-ProRule" id="PRU00042"/>
    </source>
</evidence>
<dbReference type="OrthoDB" id="6077919at2759"/>
<evidence type="ECO:0000256" key="4">
    <source>
        <dbReference type="ARBA" id="ARBA00022833"/>
    </source>
</evidence>
<keyword evidence="1" id="KW-0479">Metal-binding</keyword>
<feature type="region of interest" description="Disordered" evidence="6">
    <location>
        <begin position="445"/>
        <end position="518"/>
    </location>
</feature>
<keyword evidence="2" id="KW-0677">Repeat</keyword>
<feature type="compositionally biased region" description="Polar residues" evidence="6">
    <location>
        <begin position="450"/>
        <end position="465"/>
    </location>
</feature>